<evidence type="ECO:0000313" key="3">
    <source>
        <dbReference type="EMBL" id="KAI8038288.1"/>
    </source>
</evidence>
<feature type="domain" description="SAM" evidence="2">
    <location>
        <begin position="92"/>
        <end position="155"/>
    </location>
</feature>
<sequence length="276" mass="31764">MESFSTSPSPSSTSSVPSPSLHFAGGMDSPDICEPPQEEEEEFSFRYPSYMFPDVEYDRGDVPLPFKATPDSLFNLCAAIVDSQARTEVFKWSINDVTDWLRNFGYPEYEQTFRENYIDGHKLLNLDAVALVALNVRNFEHIRHLGRGIRALYRQELQTATETKQQSEVYKTFRARTGRRYEGLRETELLGRMHMIRSVFRDVNDWDLMELHMSRTPVRRYREVVAGSRRFNLYGPSTAHTAFQPLLVGRTDRTERTEERRLGLELGLGSVSSCAA</sequence>
<dbReference type="InterPro" id="IPR001660">
    <property type="entry name" value="SAM"/>
</dbReference>
<dbReference type="PANTHER" id="PTHR12573:SF4">
    <property type="entry name" value="AT09986P-RELATED"/>
    <property type="match status" value="1"/>
</dbReference>
<keyword evidence="4" id="KW-1185">Reference proteome</keyword>
<gene>
    <name evidence="3" type="ORF">M5D96_008978</name>
</gene>
<evidence type="ECO:0000313" key="4">
    <source>
        <dbReference type="Proteomes" id="UP001059596"/>
    </source>
</evidence>
<evidence type="ECO:0000256" key="1">
    <source>
        <dbReference type="SAM" id="MobiDB-lite"/>
    </source>
</evidence>
<dbReference type="Proteomes" id="UP001059596">
    <property type="component" value="Unassembled WGS sequence"/>
</dbReference>
<protein>
    <recommendedName>
        <fullName evidence="2">SAM domain-containing protein</fullName>
    </recommendedName>
</protein>
<name>A0A9P9YKI9_9MUSC</name>
<evidence type="ECO:0000259" key="2">
    <source>
        <dbReference type="PROSITE" id="PS50105"/>
    </source>
</evidence>
<dbReference type="PROSITE" id="PS50105">
    <property type="entry name" value="SAM_DOMAIN"/>
    <property type="match status" value="1"/>
</dbReference>
<organism evidence="3 4">
    <name type="scientific">Drosophila gunungcola</name>
    <name type="common">fruit fly</name>
    <dbReference type="NCBI Taxonomy" id="103775"/>
    <lineage>
        <taxon>Eukaryota</taxon>
        <taxon>Metazoa</taxon>
        <taxon>Ecdysozoa</taxon>
        <taxon>Arthropoda</taxon>
        <taxon>Hexapoda</taxon>
        <taxon>Insecta</taxon>
        <taxon>Pterygota</taxon>
        <taxon>Neoptera</taxon>
        <taxon>Endopterygota</taxon>
        <taxon>Diptera</taxon>
        <taxon>Brachycera</taxon>
        <taxon>Muscomorpha</taxon>
        <taxon>Ephydroidea</taxon>
        <taxon>Drosophilidae</taxon>
        <taxon>Drosophila</taxon>
        <taxon>Sophophora</taxon>
    </lineage>
</organism>
<dbReference type="SUPFAM" id="SSF47769">
    <property type="entry name" value="SAM/Pointed domain"/>
    <property type="match status" value="1"/>
</dbReference>
<dbReference type="Pfam" id="PF00536">
    <property type="entry name" value="SAM_1"/>
    <property type="match status" value="1"/>
</dbReference>
<dbReference type="InterPro" id="IPR013761">
    <property type="entry name" value="SAM/pointed_sf"/>
</dbReference>
<proteinExistence type="predicted"/>
<dbReference type="Gene3D" id="1.10.150.50">
    <property type="entry name" value="Transcription Factor, Ets-1"/>
    <property type="match status" value="1"/>
</dbReference>
<feature type="compositionally biased region" description="Low complexity" evidence="1">
    <location>
        <begin position="1"/>
        <end position="20"/>
    </location>
</feature>
<accession>A0A9P9YKI9</accession>
<reference evidence="3" key="1">
    <citation type="journal article" date="2023" name="Genome Biol. Evol.">
        <title>Long-read-based Genome Assembly of Drosophila gunungcola Reveals Fewer Chemosensory Genes in Flower-breeding Species.</title>
        <authorList>
            <person name="Negi A."/>
            <person name="Liao B.Y."/>
            <person name="Yeh S.D."/>
        </authorList>
    </citation>
    <scope>NUCLEOTIDE SEQUENCE</scope>
    <source>
        <strain evidence="3">Sukarami</strain>
    </source>
</reference>
<dbReference type="AlphaFoldDB" id="A0A9P9YKI9"/>
<comment type="caution">
    <text evidence="3">The sequence shown here is derived from an EMBL/GenBank/DDBJ whole genome shotgun (WGS) entry which is preliminary data.</text>
</comment>
<dbReference type="SMART" id="SM00454">
    <property type="entry name" value="SAM"/>
    <property type="match status" value="1"/>
</dbReference>
<dbReference type="PANTHER" id="PTHR12573">
    <property type="entry name" value="AT09986P-RELATED"/>
    <property type="match status" value="1"/>
</dbReference>
<feature type="region of interest" description="Disordered" evidence="1">
    <location>
        <begin position="1"/>
        <end position="38"/>
    </location>
</feature>
<dbReference type="EMBL" id="JAMKOV010000008">
    <property type="protein sequence ID" value="KAI8038288.1"/>
    <property type="molecule type" value="Genomic_DNA"/>
</dbReference>